<name>A0A1I1J2X9_9GAMM</name>
<evidence type="ECO:0000313" key="2">
    <source>
        <dbReference type="Proteomes" id="UP000199046"/>
    </source>
</evidence>
<evidence type="ECO:0000313" key="1">
    <source>
        <dbReference type="EMBL" id="SFC42745.1"/>
    </source>
</evidence>
<protein>
    <submittedName>
        <fullName evidence="1">Uncharacterized protein</fullName>
    </submittedName>
</protein>
<dbReference type="OrthoDB" id="6196328at2"/>
<dbReference type="STRING" id="402385.SAMN05421848_1314"/>
<reference evidence="2" key="1">
    <citation type="submission" date="2016-10" db="EMBL/GenBank/DDBJ databases">
        <authorList>
            <person name="Varghese N."/>
            <person name="Submissions S."/>
        </authorList>
    </citation>
    <scope>NUCLEOTIDE SEQUENCE [LARGE SCALE GENOMIC DNA]</scope>
    <source>
        <strain evidence="2">DSM 23439</strain>
    </source>
</reference>
<dbReference type="AlphaFoldDB" id="A0A1I1J2X9"/>
<dbReference type="RefSeq" id="WP_139215270.1">
    <property type="nucleotide sequence ID" value="NZ_FOLY01000003.1"/>
</dbReference>
<proteinExistence type="predicted"/>
<sequence length="343" mass="39830">MKIYEVPDGRRYWVVRAEGGRYYDHFVKNDLMALGHLNDLGVAVEDCELFAPEEGWLKDTVSKKRQENKSSKRAESASFNQIKKFIFSIKEGDWVITVGEWSLSVGIVIGEAYIENRGLVVYYDVEKDKKVEMGSSLRRKVKWGPRISRSMVPFGLSSSLRANQTVFNIDKHWEAIYHSLYPAFIKDDDLYLSLKIRQEKGIDNYSVVQILAFLNEIEVIAKEIDGKLVENRFEAVFREYANNGLLTLTTKAQFYSPGDVWNKFPSLKRVKMRYLLVGYAMLFGNDQIGMDGVLDLETRHRLWSIFLERIEEKDIKQVVSNLELSKPVYDTSTLEYKDKRQEL</sequence>
<keyword evidence="2" id="KW-1185">Reference proteome</keyword>
<dbReference type="EMBL" id="FOLY01000003">
    <property type="protein sequence ID" value="SFC42745.1"/>
    <property type="molecule type" value="Genomic_DNA"/>
</dbReference>
<accession>A0A1I1J2X9</accession>
<gene>
    <name evidence="1" type="ORF">SAMN05421848_1314</name>
</gene>
<dbReference type="Proteomes" id="UP000199046">
    <property type="component" value="Unassembled WGS sequence"/>
</dbReference>
<organism evidence="1 2">
    <name type="scientific">Kushneria avicenniae</name>
    <dbReference type="NCBI Taxonomy" id="402385"/>
    <lineage>
        <taxon>Bacteria</taxon>
        <taxon>Pseudomonadati</taxon>
        <taxon>Pseudomonadota</taxon>
        <taxon>Gammaproteobacteria</taxon>
        <taxon>Oceanospirillales</taxon>
        <taxon>Halomonadaceae</taxon>
        <taxon>Kushneria</taxon>
    </lineage>
</organism>